<dbReference type="SUPFAM" id="SSF56784">
    <property type="entry name" value="HAD-like"/>
    <property type="match status" value="1"/>
</dbReference>
<organism evidence="5 6">
    <name type="scientific">Marinomonas mediterranea (strain ATCC 700492 / JCM 21426 / NBRC 103028 / MMB-1)</name>
    <dbReference type="NCBI Taxonomy" id="717774"/>
    <lineage>
        <taxon>Bacteria</taxon>
        <taxon>Pseudomonadati</taxon>
        <taxon>Pseudomonadota</taxon>
        <taxon>Gammaproteobacteria</taxon>
        <taxon>Oceanospirillales</taxon>
        <taxon>Oceanospirillaceae</taxon>
        <taxon>Marinomonas</taxon>
    </lineage>
</organism>
<keyword evidence="6" id="KW-1185">Reference proteome</keyword>
<dbReference type="PATRIC" id="fig|717774.3.peg.2738"/>
<accession>F2JXI3</accession>
<dbReference type="InterPro" id="IPR036412">
    <property type="entry name" value="HAD-like_sf"/>
</dbReference>
<dbReference type="GO" id="GO:0006281">
    <property type="term" value="P:DNA repair"/>
    <property type="evidence" value="ECO:0007669"/>
    <property type="project" value="TreeGrafter"/>
</dbReference>
<dbReference type="InterPro" id="IPR023198">
    <property type="entry name" value="PGP-like_dom2"/>
</dbReference>
<dbReference type="GO" id="GO:0008967">
    <property type="term" value="F:phosphoglycolate phosphatase activity"/>
    <property type="evidence" value="ECO:0007669"/>
    <property type="project" value="UniProtKB-EC"/>
</dbReference>
<evidence type="ECO:0000313" key="6">
    <source>
        <dbReference type="Proteomes" id="UP000001062"/>
    </source>
</evidence>
<reference evidence="5 6" key="1">
    <citation type="journal article" date="2012" name="Stand. Genomic Sci.">
        <title>Complete genome sequence of the melanogenic marine bacterium Marinomonas mediterranea type strain (MMB-1(T)).</title>
        <authorList>
            <person name="Lucas-Elio P."/>
            <person name="Goodwin L."/>
            <person name="Woyke T."/>
            <person name="Pitluck S."/>
            <person name="Nolan M."/>
            <person name="Kyrpides N.C."/>
            <person name="Detter J.C."/>
            <person name="Copeland A."/>
            <person name="Teshima H."/>
            <person name="Bruce D."/>
            <person name="Detter C."/>
            <person name="Tapia R."/>
            <person name="Han S."/>
            <person name="Land M.L."/>
            <person name="Ivanova N."/>
            <person name="Mikhailova N."/>
            <person name="Johnston A.W."/>
            <person name="Sanchez-Amat A."/>
        </authorList>
    </citation>
    <scope>NUCLEOTIDE SEQUENCE [LARGE SCALE GENOMIC DNA]</scope>
    <source>
        <strain evidence="6">ATCC 700492 / JCM 21426 / NBRC 103028 / MMB-1</strain>
    </source>
</reference>
<evidence type="ECO:0000313" key="5">
    <source>
        <dbReference type="EMBL" id="ADZ91883.1"/>
    </source>
</evidence>
<protein>
    <recommendedName>
        <fullName evidence="4">phosphoglycolate phosphatase</fullName>
        <ecNumber evidence="4">3.1.3.18</ecNumber>
    </recommendedName>
</protein>
<dbReference type="Pfam" id="PF13419">
    <property type="entry name" value="HAD_2"/>
    <property type="match status" value="1"/>
</dbReference>
<dbReference type="Proteomes" id="UP000001062">
    <property type="component" value="Chromosome"/>
</dbReference>
<dbReference type="Gene3D" id="3.40.50.1000">
    <property type="entry name" value="HAD superfamily/HAD-like"/>
    <property type="match status" value="1"/>
</dbReference>
<name>F2JXI3_MARM1</name>
<dbReference type="SFLD" id="SFLDS00003">
    <property type="entry name" value="Haloacid_Dehalogenase"/>
    <property type="match status" value="1"/>
</dbReference>
<dbReference type="AlphaFoldDB" id="F2JXI3"/>
<evidence type="ECO:0000256" key="2">
    <source>
        <dbReference type="ARBA" id="ARBA00004818"/>
    </source>
</evidence>
<dbReference type="InterPro" id="IPR050155">
    <property type="entry name" value="HAD-like_hydrolase_sf"/>
</dbReference>
<dbReference type="InterPro" id="IPR006439">
    <property type="entry name" value="HAD-SF_hydro_IA"/>
</dbReference>
<dbReference type="SFLD" id="SFLDG01129">
    <property type="entry name" value="C1.5:_HAD__Beta-PGM__Phosphata"/>
    <property type="match status" value="1"/>
</dbReference>
<sequence length="226" mass="25600" precursor="true">MSSPNQSMKDVSLYVFDMDGVLVDSLMVMEMAFRASMYDYYGYAVSPNAIAERFKEYRKHLGKGFKQIMDEIGLPHELHPHFVRHSRYLAKYVVAYPGVDRLLRTLRDQGKTLCVATGKDGQRATELLRRLNLLAYFDKVIGSDQAPPKPNPVVLLNYMQAFNTLPEHTLMIGDSPADLLCAKSAGVRSVAALWGYTAPQELEMYRPAFSFESPDEMMEQTEEVSI</sequence>
<comment type="similarity">
    <text evidence="3">Belongs to the HAD-like hydrolase superfamily. CbbY/CbbZ/Gph/YieH family.</text>
</comment>
<dbReference type="STRING" id="717774.Marme_2652"/>
<proteinExistence type="inferred from homology"/>
<dbReference type="PANTHER" id="PTHR43434:SF1">
    <property type="entry name" value="PHOSPHOGLYCOLATE PHOSPHATASE"/>
    <property type="match status" value="1"/>
</dbReference>
<gene>
    <name evidence="5" type="ordered locus">Marme_2652</name>
</gene>
<dbReference type="InterPro" id="IPR023214">
    <property type="entry name" value="HAD_sf"/>
</dbReference>
<dbReference type="RefSeq" id="WP_013661786.1">
    <property type="nucleotide sequence ID" value="NC_015276.1"/>
</dbReference>
<dbReference type="GO" id="GO:0005829">
    <property type="term" value="C:cytosol"/>
    <property type="evidence" value="ECO:0007669"/>
    <property type="project" value="TreeGrafter"/>
</dbReference>
<dbReference type="Gene3D" id="1.10.150.240">
    <property type="entry name" value="Putative phosphatase, domain 2"/>
    <property type="match status" value="1"/>
</dbReference>
<dbReference type="OrthoDB" id="9782449at2"/>
<dbReference type="eggNOG" id="COG0546">
    <property type="taxonomic scope" value="Bacteria"/>
</dbReference>
<evidence type="ECO:0000256" key="1">
    <source>
        <dbReference type="ARBA" id="ARBA00000830"/>
    </source>
</evidence>
<keyword evidence="5" id="KW-0378">Hydrolase</keyword>
<evidence type="ECO:0000256" key="3">
    <source>
        <dbReference type="ARBA" id="ARBA00006171"/>
    </source>
</evidence>
<evidence type="ECO:0000256" key="4">
    <source>
        <dbReference type="ARBA" id="ARBA00013078"/>
    </source>
</evidence>
<dbReference type="EMBL" id="CP002583">
    <property type="protein sequence ID" value="ADZ91883.1"/>
    <property type="molecule type" value="Genomic_DNA"/>
</dbReference>
<dbReference type="HOGENOM" id="CLU_045011_19_2_6"/>
<dbReference type="InterPro" id="IPR041492">
    <property type="entry name" value="HAD_2"/>
</dbReference>
<comment type="pathway">
    <text evidence="2">Organic acid metabolism; glycolate biosynthesis; glycolate from 2-phosphoglycolate: step 1/1.</text>
</comment>
<dbReference type="PANTHER" id="PTHR43434">
    <property type="entry name" value="PHOSPHOGLYCOLATE PHOSPHATASE"/>
    <property type="match status" value="1"/>
</dbReference>
<dbReference type="EC" id="3.1.3.18" evidence="4"/>
<dbReference type="NCBIfam" id="TIGR01549">
    <property type="entry name" value="HAD-SF-IA-v1"/>
    <property type="match status" value="1"/>
</dbReference>
<comment type="catalytic activity">
    <reaction evidence="1">
        <text>2-phosphoglycolate + H2O = glycolate + phosphate</text>
        <dbReference type="Rhea" id="RHEA:14369"/>
        <dbReference type="ChEBI" id="CHEBI:15377"/>
        <dbReference type="ChEBI" id="CHEBI:29805"/>
        <dbReference type="ChEBI" id="CHEBI:43474"/>
        <dbReference type="ChEBI" id="CHEBI:58033"/>
        <dbReference type="EC" id="3.1.3.18"/>
    </reaction>
</comment>
<dbReference type="KEGG" id="mme:Marme_2652"/>
<dbReference type="NCBIfam" id="TIGR01509">
    <property type="entry name" value="HAD-SF-IA-v3"/>
    <property type="match status" value="1"/>
</dbReference>